<evidence type="ECO:0000256" key="2">
    <source>
        <dbReference type="ARBA" id="ARBA00022737"/>
    </source>
</evidence>
<dbReference type="GO" id="GO:0016020">
    <property type="term" value="C:membrane"/>
    <property type="evidence" value="ECO:0007669"/>
    <property type="project" value="UniProtKB-SubCell"/>
</dbReference>
<dbReference type="PANTHER" id="PTHR46330">
    <property type="entry name" value="TUMOR NECROSIS FACTOR RECEPTOR SUPERFAMILY MEMBER 10B"/>
    <property type="match status" value="1"/>
</dbReference>
<proteinExistence type="predicted"/>
<feature type="disulfide bond" evidence="7">
    <location>
        <begin position="146"/>
        <end position="164"/>
    </location>
</feature>
<dbReference type="eggNOG" id="ENOG502RVI5">
    <property type="taxonomic scope" value="Eukaryota"/>
</dbReference>
<evidence type="ECO:0000259" key="9">
    <source>
        <dbReference type="PROSITE" id="PS50050"/>
    </source>
</evidence>
<dbReference type="InParanoid" id="F2UPL0"/>
<evidence type="ECO:0000313" key="11">
    <source>
        <dbReference type="Proteomes" id="UP000007799"/>
    </source>
</evidence>
<feature type="compositionally biased region" description="Low complexity" evidence="8">
    <location>
        <begin position="7"/>
        <end position="24"/>
    </location>
</feature>
<dbReference type="SMART" id="SM00208">
    <property type="entry name" value="TNFR"/>
    <property type="match status" value="5"/>
</dbReference>
<dbReference type="SMART" id="SM01411">
    <property type="entry name" value="Ephrin_rec_like"/>
    <property type="match status" value="2"/>
</dbReference>
<evidence type="ECO:0000256" key="3">
    <source>
        <dbReference type="ARBA" id="ARBA00023136"/>
    </source>
</evidence>
<dbReference type="AlphaFoldDB" id="F2UPL0"/>
<evidence type="ECO:0000256" key="5">
    <source>
        <dbReference type="ARBA" id="ARBA00023170"/>
    </source>
</evidence>
<evidence type="ECO:0000256" key="4">
    <source>
        <dbReference type="ARBA" id="ARBA00023157"/>
    </source>
</evidence>
<dbReference type="Pfam" id="PF00020">
    <property type="entry name" value="TNFR_c6"/>
    <property type="match status" value="2"/>
</dbReference>
<feature type="disulfide bond" evidence="7">
    <location>
        <begin position="143"/>
        <end position="156"/>
    </location>
</feature>
<dbReference type="SUPFAM" id="SSF57586">
    <property type="entry name" value="TNF receptor-like"/>
    <property type="match status" value="2"/>
</dbReference>
<dbReference type="PROSITE" id="PS00652">
    <property type="entry name" value="TNFR_NGFR_1"/>
    <property type="match status" value="1"/>
</dbReference>
<evidence type="ECO:0000256" key="6">
    <source>
        <dbReference type="ARBA" id="ARBA00023180"/>
    </source>
</evidence>
<dbReference type="InterPro" id="IPR052491">
    <property type="entry name" value="TNFRSF10"/>
</dbReference>
<feature type="repeat" description="TNFR-Cys" evidence="7">
    <location>
        <begin position="119"/>
        <end position="164"/>
    </location>
</feature>
<dbReference type="GeneID" id="16069328"/>
<organism evidence="11">
    <name type="scientific">Salpingoeca rosetta (strain ATCC 50818 / BSB-021)</name>
    <dbReference type="NCBI Taxonomy" id="946362"/>
    <lineage>
        <taxon>Eukaryota</taxon>
        <taxon>Choanoflagellata</taxon>
        <taxon>Craspedida</taxon>
        <taxon>Salpingoecidae</taxon>
        <taxon>Salpingoeca</taxon>
    </lineage>
</organism>
<keyword evidence="4 7" id="KW-1015">Disulfide bond</keyword>
<keyword evidence="6" id="KW-0325">Glycoprotein</keyword>
<dbReference type="OrthoDB" id="8933063at2759"/>
<dbReference type="InterPro" id="IPR001368">
    <property type="entry name" value="TNFR/NGFR_Cys_rich_reg"/>
</dbReference>
<dbReference type="RefSeq" id="XP_004988793.1">
    <property type="nucleotide sequence ID" value="XM_004988736.1"/>
</dbReference>
<dbReference type="PROSITE" id="PS50050">
    <property type="entry name" value="TNFR_NGFR_2"/>
    <property type="match status" value="3"/>
</dbReference>
<dbReference type="EMBL" id="GL832987">
    <property type="protein sequence ID" value="EGD79565.1"/>
    <property type="molecule type" value="Genomic_DNA"/>
</dbReference>
<keyword evidence="2" id="KW-0677">Repeat</keyword>
<sequence length="603" mass="63523">MAGECRAAAPTAPAAAAAPAAPTAEMHPHPRAHPRAHLRLPSRCAGTMVAMTVVLMVAVMAGSRHQCAAQDFKPNFYCTDNPCNDVSYEVPGETGCPHTDHACLCVDEAFVEGFPAGCECRDGLTKTVDTSGTSPSGFVCGPCTVCDHFHFKASPCMPEQDTVCVNCATACEPGAYVDACGSSSVACEPCTSCEAQSRFEAAPCTSTSDTLCCDACADAEQFVAEPCMKTSAATCTACTRCVDGLEFELRACGLTTDRVCQACTTTCAGPHEHVVTPCTPTSDAQCGCLPGYFESVPETPTSSRECIPCPQGTTDHDRDGTTACMACPFAITNTTANTGSCEELQCAPGTAGSQSCQPCAPPSHYQPLGGQTMCLNTTLCRPGFVEEQPPSPTTDRVCVACGHGTFSNVTADGAGSCVNWRTCAVLTEQYILGDGTSSTDRVCAALTPCTPSQFEQQPPTRFHDRVCANISAPCDVGSTEYEVLGILVYDGQAYELVCNTKTGDISLDGRAKNDNDRLQQMHTLLCDDDRDSYPDGHWIAIEKTPGSNNFVARDCMTGNVDCCSRQLVDNFDTFPLRLRGCASINTGGGALVYSSSSTLRIRI</sequence>
<name>F2UPL0_SALR5</name>
<feature type="repeat" description="TNFR-Cys" evidence="7">
    <location>
        <begin position="240"/>
        <end position="286"/>
    </location>
</feature>
<gene>
    <name evidence="10" type="ORF">PTSG_13041</name>
</gene>
<protein>
    <recommendedName>
        <fullName evidence="9">TNFR-Cys domain-containing protein</fullName>
    </recommendedName>
</protein>
<dbReference type="Proteomes" id="UP000007799">
    <property type="component" value="Unassembled WGS sequence"/>
</dbReference>
<evidence type="ECO:0000256" key="8">
    <source>
        <dbReference type="SAM" id="MobiDB-lite"/>
    </source>
</evidence>
<keyword evidence="3" id="KW-0472">Membrane</keyword>
<dbReference type="KEGG" id="sre:PTSG_13041"/>
<dbReference type="PANTHER" id="PTHR46330:SF6">
    <property type="entry name" value="HEMATOPOIETIC DEATH RECEPTOR-RELATED"/>
    <property type="match status" value="1"/>
</dbReference>
<feature type="domain" description="TNFR-Cys" evidence="9">
    <location>
        <begin position="170"/>
        <end position="212"/>
    </location>
</feature>
<keyword evidence="11" id="KW-1185">Reference proteome</keyword>
<comment type="caution">
    <text evidence="7">Lacks conserved residue(s) required for the propagation of feature annotation.</text>
</comment>
<keyword evidence="5" id="KW-0675">Receptor</keyword>
<feature type="domain" description="TNFR-Cys" evidence="9">
    <location>
        <begin position="240"/>
        <end position="286"/>
    </location>
</feature>
<feature type="domain" description="TNFR-Cys" evidence="9">
    <location>
        <begin position="119"/>
        <end position="164"/>
    </location>
</feature>
<comment type="subcellular location">
    <subcellularLocation>
        <location evidence="1">Membrane</location>
    </subcellularLocation>
</comment>
<dbReference type="Gene3D" id="2.10.50.10">
    <property type="entry name" value="Tumor Necrosis Factor Receptor, subunit A, domain 2"/>
    <property type="match status" value="3"/>
</dbReference>
<evidence type="ECO:0000256" key="1">
    <source>
        <dbReference type="ARBA" id="ARBA00004370"/>
    </source>
</evidence>
<feature type="region of interest" description="Disordered" evidence="8">
    <location>
        <begin position="1"/>
        <end position="34"/>
    </location>
</feature>
<reference evidence="10" key="1">
    <citation type="submission" date="2009-08" db="EMBL/GenBank/DDBJ databases">
        <title>Annotation of Salpingoeca rosetta.</title>
        <authorList>
            <consortium name="The Broad Institute Genome Sequencing Platform"/>
            <person name="Russ C."/>
            <person name="Cuomo C."/>
            <person name="Burger G."/>
            <person name="Gray M.W."/>
            <person name="Holland P.W.H."/>
            <person name="King N."/>
            <person name="Lang F.B.F."/>
            <person name="Roger A.J."/>
            <person name="Ruiz-Trillo I."/>
            <person name="Young S.K."/>
            <person name="Zeng Q."/>
            <person name="Gargeya S."/>
            <person name="Alvarado L."/>
            <person name="Berlin A."/>
            <person name="Chapman S.B."/>
            <person name="Chen Z."/>
            <person name="Freedman E."/>
            <person name="Gellesch M."/>
            <person name="Goldberg J."/>
            <person name="Griggs A."/>
            <person name="Gujja S."/>
            <person name="Heilman E."/>
            <person name="Heiman D."/>
            <person name="Howarth C."/>
            <person name="Mehta T."/>
            <person name="Neiman D."/>
            <person name="Pearson M."/>
            <person name="Roberts A."/>
            <person name="Saif S."/>
            <person name="Shea T."/>
            <person name="Shenoy N."/>
            <person name="Sisk P."/>
            <person name="Stolte C."/>
            <person name="Sykes S."/>
            <person name="White J."/>
            <person name="Yandava C."/>
            <person name="Haas B."/>
            <person name="Nusbaum C."/>
            <person name="Birren B."/>
        </authorList>
    </citation>
    <scope>NUCLEOTIDE SEQUENCE [LARGE SCALE GENOMIC DNA]</scope>
    <source>
        <strain evidence="10">ATCC 50818</strain>
    </source>
</reference>
<accession>F2UPL0</accession>
<feature type="repeat" description="TNFR-Cys" evidence="7">
    <location>
        <begin position="170"/>
        <end position="212"/>
    </location>
</feature>
<evidence type="ECO:0000256" key="7">
    <source>
        <dbReference type="PROSITE-ProRule" id="PRU00206"/>
    </source>
</evidence>
<evidence type="ECO:0000313" key="10">
    <source>
        <dbReference type="EMBL" id="EGD79565.1"/>
    </source>
</evidence>